<evidence type="ECO:0000313" key="7">
    <source>
        <dbReference type="Proteomes" id="UP000582974"/>
    </source>
</evidence>
<comment type="caution">
    <text evidence="6">The sequence shown here is derived from an EMBL/GenBank/DDBJ whole genome shotgun (WGS) entry which is preliminary data.</text>
</comment>
<protein>
    <submittedName>
        <fullName evidence="6">LLM class flavin-dependent oxidoreductase</fullName>
    </submittedName>
</protein>
<proteinExistence type="predicted"/>
<evidence type="ECO:0000256" key="4">
    <source>
        <dbReference type="ARBA" id="ARBA00023033"/>
    </source>
</evidence>
<name>A0A838AC36_9PSEU</name>
<dbReference type="InterPro" id="IPR036661">
    <property type="entry name" value="Luciferase-like_sf"/>
</dbReference>
<dbReference type="InterPro" id="IPR011251">
    <property type="entry name" value="Luciferase-like_dom"/>
</dbReference>
<keyword evidence="7" id="KW-1185">Reference proteome</keyword>
<dbReference type="Gene3D" id="3.20.20.30">
    <property type="entry name" value="Luciferase-like domain"/>
    <property type="match status" value="1"/>
</dbReference>
<keyword evidence="1" id="KW-0285">Flavoprotein</keyword>
<reference evidence="6 7" key="1">
    <citation type="submission" date="2020-07" db="EMBL/GenBank/DDBJ databases">
        <title>Genome of Haloechinothrix sp.</title>
        <authorList>
            <person name="Tang S.-K."/>
            <person name="Yang L."/>
            <person name="Zhu W.-Y."/>
        </authorList>
    </citation>
    <scope>NUCLEOTIDE SEQUENCE [LARGE SCALE GENOMIC DNA]</scope>
    <source>
        <strain evidence="6 7">YIM 98757</strain>
    </source>
</reference>
<feature type="domain" description="Luciferase-like" evidence="5">
    <location>
        <begin position="3"/>
        <end position="221"/>
    </location>
</feature>
<evidence type="ECO:0000256" key="1">
    <source>
        <dbReference type="ARBA" id="ARBA00022630"/>
    </source>
</evidence>
<keyword evidence="2" id="KW-0288">FMN</keyword>
<evidence type="ECO:0000256" key="3">
    <source>
        <dbReference type="ARBA" id="ARBA00023002"/>
    </source>
</evidence>
<dbReference type="PANTHER" id="PTHR42847">
    <property type="entry name" value="ALKANESULFONATE MONOOXYGENASE"/>
    <property type="match status" value="1"/>
</dbReference>
<evidence type="ECO:0000259" key="5">
    <source>
        <dbReference type="Pfam" id="PF00296"/>
    </source>
</evidence>
<gene>
    <name evidence="6" type="ORF">H0B56_14670</name>
</gene>
<evidence type="ECO:0000256" key="2">
    <source>
        <dbReference type="ARBA" id="ARBA00022643"/>
    </source>
</evidence>
<dbReference type="EMBL" id="JACCKD010000005">
    <property type="protein sequence ID" value="MBA0126791.1"/>
    <property type="molecule type" value="Genomic_DNA"/>
</dbReference>
<keyword evidence="3" id="KW-0560">Oxidoreductase</keyword>
<dbReference type="GO" id="GO:0046306">
    <property type="term" value="P:alkanesulfonate catabolic process"/>
    <property type="evidence" value="ECO:0007669"/>
    <property type="project" value="TreeGrafter"/>
</dbReference>
<dbReference type="RefSeq" id="WP_180893629.1">
    <property type="nucleotide sequence ID" value="NZ_JACCKD010000005.1"/>
</dbReference>
<keyword evidence="4" id="KW-0503">Monooxygenase</keyword>
<evidence type="ECO:0000313" key="6">
    <source>
        <dbReference type="EMBL" id="MBA0126791.1"/>
    </source>
</evidence>
<organism evidence="6 7">
    <name type="scientific">Haloechinothrix aidingensis</name>
    <dbReference type="NCBI Taxonomy" id="2752311"/>
    <lineage>
        <taxon>Bacteria</taxon>
        <taxon>Bacillati</taxon>
        <taxon>Actinomycetota</taxon>
        <taxon>Actinomycetes</taxon>
        <taxon>Pseudonocardiales</taxon>
        <taxon>Pseudonocardiaceae</taxon>
        <taxon>Haloechinothrix</taxon>
    </lineage>
</organism>
<accession>A0A838AC36</accession>
<dbReference type="AlphaFoldDB" id="A0A838AC36"/>
<sequence>MERLREAATLGDEYGFDVLWVGDHLLYPTPILDSAVSVALLGSMTERVNVGTNVLQLPLRRPIDVAKTYATISHLTGGRVILGIGVGGEYTPEWEAAGVDPRRRGKRCDEAIDALKWYWDGQRAEGEYATSPGVAVAPPPVGGHVPIWVGGRSGAAVRRAARCDGTLNMWVSPARCAAIRQEVIEARGGAEDFTFGLELLTRIDDSKDLARRSIHQSLRKLDLDPEALEKYTAFGTPEDVVECVQEYVEAGVQHVSFYVPGPDWSDQARALATKVMPLLEGLESPAGSDPCDEVRQ</sequence>
<dbReference type="InterPro" id="IPR050172">
    <property type="entry name" value="SsuD_RutA_monooxygenase"/>
</dbReference>
<dbReference type="GO" id="GO:0008726">
    <property type="term" value="F:alkanesulfonate monooxygenase activity"/>
    <property type="evidence" value="ECO:0007669"/>
    <property type="project" value="TreeGrafter"/>
</dbReference>
<dbReference type="PANTHER" id="PTHR42847:SF4">
    <property type="entry name" value="ALKANESULFONATE MONOOXYGENASE-RELATED"/>
    <property type="match status" value="1"/>
</dbReference>
<dbReference type="Pfam" id="PF00296">
    <property type="entry name" value="Bac_luciferase"/>
    <property type="match status" value="1"/>
</dbReference>
<dbReference type="Proteomes" id="UP000582974">
    <property type="component" value="Unassembled WGS sequence"/>
</dbReference>
<dbReference type="SUPFAM" id="SSF51679">
    <property type="entry name" value="Bacterial luciferase-like"/>
    <property type="match status" value="1"/>
</dbReference>